<dbReference type="EMBL" id="ML210563">
    <property type="protein sequence ID" value="TFK17131.1"/>
    <property type="molecule type" value="Genomic_DNA"/>
</dbReference>
<sequence length="109" mass="12235">LESLSTRTGCWMYFAIQHPSSRSPFIHFASRKLVNEAGELVEEFHKDVSRPMSAVMRADRQSSVQAVNATIQAAARAHREELRARRAESELARLKQLLAEAQKEAQGDA</sequence>
<feature type="non-terminal residue" evidence="2">
    <location>
        <position position="1"/>
    </location>
</feature>
<organism evidence="2 3">
    <name type="scientific">Coprinopsis marcescibilis</name>
    <name type="common">Agaric fungus</name>
    <name type="synonym">Psathyrella marcescibilis</name>
    <dbReference type="NCBI Taxonomy" id="230819"/>
    <lineage>
        <taxon>Eukaryota</taxon>
        <taxon>Fungi</taxon>
        <taxon>Dikarya</taxon>
        <taxon>Basidiomycota</taxon>
        <taxon>Agaricomycotina</taxon>
        <taxon>Agaricomycetes</taxon>
        <taxon>Agaricomycetidae</taxon>
        <taxon>Agaricales</taxon>
        <taxon>Agaricineae</taxon>
        <taxon>Psathyrellaceae</taxon>
        <taxon>Coprinopsis</taxon>
    </lineage>
</organism>
<dbReference type="Proteomes" id="UP000307440">
    <property type="component" value="Unassembled WGS sequence"/>
</dbReference>
<accession>A0A5C3KAZ4</accession>
<keyword evidence="1" id="KW-0175">Coiled coil</keyword>
<evidence type="ECO:0000256" key="1">
    <source>
        <dbReference type="SAM" id="Coils"/>
    </source>
</evidence>
<keyword evidence="3" id="KW-1185">Reference proteome</keyword>
<evidence type="ECO:0000313" key="3">
    <source>
        <dbReference type="Proteomes" id="UP000307440"/>
    </source>
</evidence>
<name>A0A5C3KAZ4_COPMA</name>
<evidence type="ECO:0000313" key="2">
    <source>
        <dbReference type="EMBL" id="TFK17131.1"/>
    </source>
</evidence>
<dbReference type="OrthoDB" id="3055258at2759"/>
<protein>
    <submittedName>
        <fullName evidence="2">Uncharacterized protein</fullName>
    </submittedName>
</protein>
<feature type="coiled-coil region" evidence="1">
    <location>
        <begin position="77"/>
        <end position="104"/>
    </location>
</feature>
<dbReference type="AlphaFoldDB" id="A0A5C3KAZ4"/>
<reference evidence="2 3" key="1">
    <citation type="journal article" date="2019" name="Nat. Ecol. Evol.">
        <title>Megaphylogeny resolves global patterns of mushroom evolution.</title>
        <authorList>
            <person name="Varga T."/>
            <person name="Krizsan K."/>
            <person name="Foldi C."/>
            <person name="Dima B."/>
            <person name="Sanchez-Garcia M."/>
            <person name="Sanchez-Ramirez S."/>
            <person name="Szollosi G.J."/>
            <person name="Szarkandi J.G."/>
            <person name="Papp V."/>
            <person name="Albert L."/>
            <person name="Andreopoulos W."/>
            <person name="Angelini C."/>
            <person name="Antonin V."/>
            <person name="Barry K.W."/>
            <person name="Bougher N.L."/>
            <person name="Buchanan P."/>
            <person name="Buyck B."/>
            <person name="Bense V."/>
            <person name="Catcheside P."/>
            <person name="Chovatia M."/>
            <person name="Cooper J."/>
            <person name="Damon W."/>
            <person name="Desjardin D."/>
            <person name="Finy P."/>
            <person name="Geml J."/>
            <person name="Haridas S."/>
            <person name="Hughes K."/>
            <person name="Justo A."/>
            <person name="Karasinski D."/>
            <person name="Kautmanova I."/>
            <person name="Kiss B."/>
            <person name="Kocsube S."/>
            <person name="Kotiranta H."/>
            <person name="LaButti K.M."/>
            <person name="Lechner B.E."/>
            <person name="Liimatainen K."/>
            <person name="Lipzen A."/>
            <person name="Lukacs Z."/>
            <person name="Mihaltcheva S."/>
            <person name="Morgado L.N."/>
            <person name="Niskanen T."/>
            <person name="Noordeloos M.E."/>
            <person name="Ohm R.A."/>
            <person name="Ortiz-Santana B."/>
            <person name="Ovrebo C."/>
            <person name="Racz N."/>
            <person name="Riley R."/>
            <person name="Savchenko A."/>
            <person name="Shiryaev A."/>
            <person name="Soop K."/>
            <person name="Spirin V."/>
            <person name="Szebenyi C."/>
            <person name="Tomsovsky M."/>
            <person name="Tulloss R.E."/>
            <person name="Uehling J."/>
            <person name="Grigoriev I.V."/>
            <person name="Vagvolgyi C."/>
            <person name="Papp T."/>
            <person name="Martin F.M."/>
            <person name="Miettinen O."/>
            <person name="Hibbett D.S."/>
            <person name="Nagy L.G."/>
        </authorList>
    </citation>
    <scope>NUCLEOTIDE SEQUENCE [LARGE SCALE GENOMIC DNA]</scope>
    <source>
        <strain evidence="2 3">CBS 121175</strain>
    </source>
</reference>
<gene>
    <name evidence="2" type="ORF">FA15DRAFT_605677</name>
</gene>
<proteinExistence type="predicted"/>